<evidence type="ECO:0000256" key="4">
    <source>
        <dbReference type="ARBA" id="ARBA00022475"/>
    </source>
</evidence>
<feature type="transmembrane region" description="Helical" evidence="17">
    <location>
        <begin position="145"/>
        <end position="163"/>
    </location>
</feature>
<evidence type="ECO:0000256" key="14">
    <source>
        <dbReference type="ARBA" id="ARBA00023136"/>
    </source>
</evidence>
<evidence type="ECO:0000256" key="12">
    <source>
        <dbReference type="ARBA" id="ARBA00022989"/>
    </source>
</evidence>
<dbReference type="GO" id="GO:0005886">
    <property type="term" value="C:plasma membrane"/>
    <property type="evidence" value="ECO:0007669"/>
    <property type="project" value="UniProtKB-SubCell"/>
</dbReference>
<dbReference type="PROSITE" id="PS00154">
    <property type="entry name" value="ATPASE_E1_E2"/>
    <property type="match status" value="1"/>
</dbReference>
<dbReference type="GO" id="GO:0046872">
    <property type="term" value="F:metal ion binding"/>
    <property type="evidence" value="ECO:0007669"/>
    <property type="project" value="UniProtKB-KW"/>
</dbReference>
<comment type="subcellular location">
    <subcellularLocation>
        <location evidence="1">Cell membrane</location>
        <topology evidence="1">Multi-pass membrane protein</topology>
    </subcellularLocation>
</comment>
<dbReference type="NCBIfam" id="TIGR01512">
    <property type="entry name" value="ATPase-IB2_Cd"/>
    <property type="match status" value="1"/>
</dbReference>
<dbReference type="InterPro" id="IPR001969">
    <property type="entry name" value="Aspartic_peptidase_AS"/>
</dbReference>
<evidence type="ECO:0000256" key="6">
    <source>
        <dbReference type="ARBA" id="ARBA00022553"/>
    </source>
</evidence>
<evidence type="ECO:0000313" key="20">
    <source>
        <dbReference type="Proteomes" id="UP000450917"/>
    </source>
</evidence>
<evidence type="ECO:0000256" key="16">
    <source>
        <dbReference type="ARBA" id="ARBA00049338"/>
    </source>
</evidence>
<dbReference type="CDD" id="cd07545">
    <property type="entry name" value="P-type_ATPase_Cd-like"/>
    <property type="match status" value="1"/>
</dbReference>
<dbReference type="InterPro" id="IPR027256">
    <property type="entry name" value="P-typ_ATPase_IB"/>
</dbReference>
<feature type="transmembrane region" description="Helical" evidence="17">
    <location>
        <begin position="120"/>
        <end position="139"/>
    </location>
</feature>
<dbReference type="PROSITE" id="PS50846">
    <property type="entry name" value="HMA_2"/>
    <property type="match status" value="1"/>
</dbReference>
<dbReference type="Pfam" id="PF00122">
    <property type="entry name" value="E1-E2_ATPase"/>
    <property type="match status" value="1"/>
</dbReference>
<reference evidence="19 20" key="1">
    <citation type="submission" date="2019-11" db="EMBL/GenBank/DDBJ databases">
        <title>Draft genome sequences of five Paenibacillus species of dairy origin.</title>
        <authorList>
            <person name="Olajide A.M."/>
            <person name="Chen S."/>
            <person name="Lapointe G."/>
        </authorList>
    </citation>
    <scope>NUCLEOTIDE SEQUENCE [LARGE SCALE GENOMIC DNA]</scope>
    <source>
        <strain evidence="19 20">2CS3</strain>
    </source>
</reference>
<dbReference type="NCBIfam" id="TIGR01525">
    <property type="entry name" value="ATPase-IB_hvy"/>
    <property type="match status" value="1"/>
</dbReference>
<organism evidence="19 20">
    <name type="scientific">Paenibacillus validus</name>
    <dbReference type="NCBI Taxonomy" id="44253"/>
    <lineage>
        <taxon>Bacteria</taxon>
        <taxon>Bacillati</taxon>
        <taxon>Bacillota</taxon>
        <taxon>Bacilli</taxon>
        <taxon>Bacillales</taxon>
        <taxon>Paenibacillaceae</taxon>
        <taxon>Paenibacillus</taxon>
    </lineage>
</organism>
<dbReference type="InterPro" id="IPR023214">
    <property type="entry name" value="HAD_sf"/>
</dbReference>
<dbReference type="InterPro" id="IPR044492">
    <property type="entry name" value="P_typ_ATPase_HD_dom"/>
</dbReference>
<feature type="transmembrane region" description="Helical" evidence="17">
    <location>
        <begin position="378"/>
        <end position="403"/>
    </location>
</feature>
<dbReference type="AlphaFoldDB" id="A0A7X2ZDU9"/>
<dbReference type="EC" id="7.2.2.21" evidence="15"/>
<evidence type="ECO:0000256" key="17">
    <source>
        <dbReference type="RuleBase" id="RU362081"/>
    </source>
</evidence>
<dbReference type="PRINTS" id="PR00941">
    <property type="entry name" value="CDATPASE"/>
</dbReference>
<evidence type="ECO:0000256" key="11">
    <source>
        <dbReference type="ARBA" id="ARBA00022967"/>
    </source>
</evidence>
<dbReference type="PANTHER" id="PTHR48085">
    <property type="entry name" value="CADMIUM/ZINC-TRANSPORTING ATPASE HMA2-RELATED"/>
    <property type="match status" value="1"/>
</dbReference>
<evidence type="ECO:0000256" key="3">
    <source>
        <dbReference type="ARBA" id="ARBA00022448"/>
    </source>
</evidence>
<dbReference type="Proteomes" id="UP000450917">
    <property type="component" value="Unassembled WGS sequence"/>
</dbReference>
<keyword evidence="11" id="KW-1278">Translocase</keyword>
<dbReference type="SFLD" id="SFLDF00027">
    <property type="entry name" value="p-type_atpase"/>
    <property type="match status" value="1"/>
</dbReference>
<keyword evidence="5" id="KW-0104">Cadmium</keyword>
<dbReference type="InterPro" id="IPR008250">
    <property type="entry name" value="ATPase_P-typ_transduc_dom_A_sf"/>
</dbReference>
<evidence type="ECO:0000256" key="1">
    <source>
        <dbReference type="ARBA" id="ARBA00004651"/>
    </source>
</evidence>
<dbReference type="FunFam" id="2.70.150.10:FF:000002">
    <property type="entry name" value="Copper-transporting ATPase 1, putative"/>
    <property type="match status" value="1"/>
</dbReference>
<dbReference type="Pfam" id="PF00702">
    <property type="entry name" value="Hydrolase"/>
    <property type="match status" value="1"/>
</dbReference>
<dbReference type="PRINTS" id="PR00119">
    <property type="entry name" value="CATATPASE"/>
</dbReference>
<dbReference type="EMBL" id="WNZX01000020">
    <property type="protein sequence ID" value="MUG73037.1"/>
    <property type="molecule type" value="Genomic_DNA"/>
</dbReference>
<keyword evidence="3" id="KW-0813">Transport</keyword>
<dbReference type="InterPro" id="IPR036412">
    <property type="entry name" value="HAD-like_sf"/>
</dbReference>
<evidence type="ECO:0000256" key="2">
    <source>
        <dbReference type="ARBA" id="ARBA00006024"/>
    </source>
</evidence>
<dbReference type="InterPro" id="IPR051014">
    <property type="entry name" value="Cation_Transport_ATPase_IB"/>
</dbReference>
<protein>
    <recommendedName>
        <fullName evidence="15">Cd(2+)-exporting ATPase</fullName>
        <ecNumber evidence="15">7.2.2.21</ecNumber>
    </recommendedName>
</protein>
<evidence type="ECO:0000256" key="5">
    <source>
        <dbReference type="ARBA" id="ARBA00022539"/>
    </source>
</evidence>
<keyword evidence="9 17" id="KW-0547">Nucleotide-binding</keyword>
<sequence>MKVEYQDEGVIDVIKKQVSQLGYSVDYHNDDHTVKTIFRIDGMDCADCAQKLQKRVGALPAVKDVSVNYGAAKMTVVHDGSAITDISEAVRKSGYSATVESGTSSRSVEEASFWSRNQKAVPTLISGTLFILGWLLSFFELIPESTSNVFYAAAMISGGYRIAKTGLYGLKSRTIGMDLLMTIAALGAALIGEWEEGAAVVFLFSLGETLEAYTMDRTRRSIRGLMDLSPKEALIRRGSHEMMLHVDQIEINDIMIVKPGSKIAMDGVVVKGASAVNQAPITGESIPVEKQTGDDVFAGTINEHGSLEVRVTRRSQDNTLSRIIHLVEEAQAQKAPSQRFVDVFAKYYTPIVLVVALGIAIIPTVFLNQPFDVWFYRALMMLVVSCPCALVISTPVSIVSAIGNAARNGVLIKGGTHLERLGAVNVIAFDKTGTLTRGIPKLNQIVAFGQYKDDDVLSVAAAVEKQSEHPVAKAIVKHAQERNIEILESSHFTSFPGKGAKATIQGTTYYIGNPRWFIHELNVSLETAKTTIQNMEQQGQTVMILGTDVEAIAVFAVSDEIRPESRKTLQVLKQEGIERMVMLTGDNRGTAQAVAAELGEIDVQSELLPQAKLTAVRELMERHGSLAMVGDGVNDAPALATATVGIAMGAAGTDTALETADIALMSDDLSKLPFAIRLSRQALNIIKQNIAFSLLVKAIFLILIFTGSSTLWMAVLADTGSSLIVIANGMRLLKSKP</sequence>
<dbReference type="Gene3D" id="3.40.50.1000">
    <property type="entry name" value="HAD superfamily/HAD-like"/>
    <property type="match status" value="1"/>
</dbReference>
<keyword evidence="20" id="KW-1185">Reference proteome</keyword>
<evidence type="ECO:0000259" key="18">
    <source>
        <dbReference type="PROSITE" id="PS50846"/>
    </source>
</evidence>
<keyword evidence="7 17" id="KW-0812">Transmembrane</keyword>
<dbReference type="Pfam" id="PF00403">
    <property type="entry name" value="HMA"/>
    <property type="match status" value="1"/>
</dbReference>
<keyword evidence="8 17" id="KW-0479">Metal-binding</keyword>
<keyword evidence="10 17" id="KW-0067">ATP-binding</keyword>
<feature type="domain" description="HMA" evidence="18">
    <location>
        <begin position="34"/>
        <end position="98"/>
    </location>
</feature>
<comment type="caution">
    <text evidence="19">The sequence shown here is derived from an EMBL/GenBank/DDBJ whole genome shotgun (WGS) entry which is preliminary data.</text>
</comment>
<keyword evidence="13" id="KW-0406">Ion transport</keyword>
<gene>
    <name evidence="19" type="primary">cadA</name>
    <name evidence="19" type="ORF">GNP93_20605</name>
</gene>
<dbReference type="SUPFAM" id="SSF81665">
    <property type="entry name" value="Calcium ATPase, transmembrane domain M"/>
    <property type="match status" value="1"/>
</dbReference>
<dbReference type="PANTHER" id="PTHR48085:SF5">
    <property type="entry name" value="CADMIUM_ZINC-TRANSPORTING ATPASE HMA4-RELATED"/>
    <property type="match status" value="1"/>
</dbReference>
<evidence type="ECO:0000256" key="9">
    <source>
        <dbReference type="ARBA" id="ARBA00022741"/>
    </source>
</evidence>
<comment type="similarity">
    <text evidence="2 17">Belongs to the cation transport ATPase (P-type) (TC 3.A.3) family. Type IB subfamily.</text>
</comment>
<dbReference type="CDD" id="cd00371">
    <property type="entry name" value="HMA"/>
    <property type="match status" value="1"/>
</dbReference>
<dbReference type="NCBIfam" id="TIGR01494">
    <property type="entry name" value="ATPase_P-type"/>
    <property type="match status" value="1"/>
</dbReference>
<dbReference type="SUPFAM" id="SSF81653">
    <property type="entry name" value="Calcium ATPase, transduction domain A"/>
    <property type="match status" value="1"/>
</dbReference>
<keyword evidence="12 17" id="KW-1133">Transmembrane helix</keyword>
<accession>A0A7X2ZDU9</accession>
<dbReference type="InterPro" id="IPR001757">
    <property type="entry name" value="P_typ_ATPase"/>
</dbReference>
<dbReference type="InterPro" id="IPR006121">
    <property type="entry name" value="HMA_dom"/>
</dbReference>
<name>A0A7X2ZDU9_9BACL</name>
<keyword evidence="19" id="KW-0378">Hydrolase</keyword>
<evidence type="ECO:0000256" key="15">
    <source>
        <dbReference type="ARBA" id="ARBA00039103"/>
    </source>
</evidence>
<dbReference type="SUPFAM" id="SSF56784">
    <property type="entry name" value="HAD-like"/>
    <property type="match status" value="1"/>
</dbReference>
<evidence type="ECO:0000256" key="8">
    <source>
        <dbReference type="ARBA" id="ARBA00022723"/>
    </source>
</evidence>
<evidence type="ECO:0000256" key="7">
    <source>
        <dbReference type="ARBA" id="ARBA00022692"/>
    </source>
</evidence>
<dbReference type="SFLD" id="SFLDS00003">
    <property type="entry name" value="Haloacid_Dehalogenase"/>
    <property type="match status" value="1"/>
</dbReference>
<keyword evidence="4 17" id="KW-1003">Cell membrane</keyword>
<dbReference type="InterPro" id="IPR017969">
    <property type="entry name" value="Heavy-metal-associated_CS"/>
</dbReference>
<dbReference type="NCBIfam" id="TIGR01511">
    <property type="entry name" value="ATPase-IB1_Cu"/>
    <property type="match status" value="1"/>
</dbReference>
<dbReference type="InterPro" id="IPR018303">
    <property type="entry name" value="ATPase_P-typ_P_site"/>
</dbReference>
<evidence type="ECO:0000256" key="10">
    <source>
        <dbReference type="ARBA" id="ARBA00022840"/>
    </source>
</evidence>
<dbReference type="GO" id="GO:0008551">
    <property type="term" value="F:P-type cadmium transporter activity"/>
    <property type="evidence" value="ECO:0007669"/>
    <property type="project" value="UniProtKB-EC"/>
</dbReference>
<dbReference type="PROSITE" id="PS00141">
    <property type="entry name" value="ASP_PROTEASE"/>
    <property type="match status" value="1"/>
</dbReference>
<dbReference type="Gene3D" id="3.30.70.100">
    <property type="match status" value="1"/>
</dbReference>
<evidence type="ECO:0000313" key="19">
    <source>
        <dbReference type="EMBL" id="MUG73037.1"/>
    </source>
</evidence>
<dbReference type="GO" id="GO:0016887">
    <property type="term" value="F:ATP hydrolysis activity"/>
    <property type="evidence" value="ECO:0007669"/>
    <property type="project" value="InterPro"/>
</dbReference>
<feature type="transmembrane region" description="Helical" evidence="17">
    <location>
        <begin position="347"/>
        <end position="366"/>
    </location>
</feature>
<dbReference type="InterPro" id="IPR059000">
    <property type="entry name" value="ATPase_P-type_domA"/>
</dbReference>
<dbReference type="Gene3D" id="3.40.1110.10">
    <property type="entry name" value="Calcium-transporting ATPase, cytoplasmic domain N"/>
    <property type="match status" value="1"/>
</dbReference>
<dbReference type="Gene3D" id="2.70.150.10">
    <property type="entry name" value="Calcium-transporting ATPase, cytoplasmic transduction domain A"/>
    <property type="match status" value="1"/>
</dbReference>
<keyword evidence="14 17" id="KW-0472">Membrane</keyword>
<dbReference type="GO" id="GO:0006508">
    <property type="term" value="P:proteolysis"/>
    <property type="evidence" value="ECO:0007669"/>
    <property type="project" value="InterPro"/>
</dbReference>
<dbReference type="GO" id="GO:0004190">
    <property type="term" value="F:aspartic-type endopeptidase activity"/>
    <property type="evidence" value="ECO:0007669"/>
    <property type="project" value="InterPro"/>
</dbReference>
<dbReference type="InterPro" id="IPR023298">
    <property type="entry name" value="ATPase_P-typ_TM_dom_sf"/>
</dbReference>
<dbReference type="SFLD" id="SFLDG00002">
    <property type="entry name" value="C1.7:_P-type_atpase_like"/>
    <property type="match status" value="1"/>
</dbReference>
<dbReference type="InterPro" id="IPR036163">
    <property type="entry name" value="HMA_dom_sf"/>
</dbReference>
<dbReference type="GO" id="GO:0005524">
    <property type="term" value="F:ATP binding"/>
    <property type="evidence" value="ECO:0007669"/>
    <property type="project" value="UniProtKB-UniRule"/>
</dbReference>
<dbReference type="PROSITE" id="PS01047">
    <property type="entry name" value="HMA_1"/>
    <property type="match status" value="1"/>
</dbReference>
<proteinExistence type="inferred from homology"/>
<dbReference type="InterPro" id="IPR023299">
    <property type="entry name" value="ATPase_P-typ_cyto_dom_N"/>
</dbReference>
<keyword evidence="6" id="KW-0597">Phosphoprotein</keyword>
<comment type="catalytic activity">
    <reaction evidence="16">
        <text>Cd(2+)(in) + ATP + H2O = Cd(2+)(out) + ADP + phosphate + H(+)</text>
        <dbReference type="Rhea" id="RHEA:12132"/>
        <dbReference type="ChEBI" id="CHEBI:15377"/>
        <dbReference type="ChEBI" id="CHEBI:15378"/>
        <dbReference type="ChEBI" id="CHEBI:30616"/>
        <dbReference type="ChEBI" id="CHEBI:43474"/>
        <dbReference type="ChEBI" id="CHEBI:48775"/>
        <dbReference type="ChEBI" id="CHEBI:456216"/>
        <dbReference type="EC" id="7.2.2.21"/>
    </reaction>
</comment>
<dbReference type="SUPFAM" id="SSF55008">
    <property type="entry name" value="HMA, heavy metal-associated domain"/>
    <property type="match status" value="1"/>
</dbReference>
<evidence type="ECO:0000256" key="13">
    <source>
        <dbReference type="ARBA" id="ARBA00023065"/>
    </source>
</evidence>
<feature type="transmembrane region" description="Helical" evidence="17">
    <location>
        <begin position="685"/>
        <end position="705"/>
    </location>
</feature>